<comment type="caution">
    <text evidence="1">The sequence shown here is derived from an EMBL/GenBank/DDBJ whole genome shotgun (WGS) entry which is preliminary data.</text>
</comment>
<protein>
    <submittedName>
        <fullName evidence="1">Uncharacterized protein</fullName>
    </submittedName>
</protein>
<dbReference type="AlphaFoldDB" id="A0A9P5ZH66"/>
<dbReference type="EMBL" id="MU154786">
    <property type="protein sequence ID" value="KAF9487352.1"/>
    <property type="molecule type" value="Genomic_DNA"/>
</dbReference>
<reference evidence="1" key="1">
    <citation type="submission" date="2020-11" db="EMBL/GenBank/DDBJ databases">
        <authorList>
            <consortium name="DOE Joint Genome Institute"/>
            <person name="Ahrendt S."/>
            <person name="Riley R."/>
            <person name="Andreopoulos W."/>
            <person name="Labutti K."/>
            <person name="Pangilinan J."/>
            <person name="Ruiz-Duenas F.J."/>
            <person name="Barrasa J.M."/>
            <person name="Sanchez-Garcia M."/>
            <person name="Camarero S."/>
            <person name="Miyauchi S."/>
            <person name="Serrano A."/>
            <person name="Linde D."/>
            <person name="Babiker R."/>
            <person name="Drula E."/>
            <person name="Ayuso-Fernandez I."/>
            <person name="Pacheco R."/>
            <person name="Padilla G."/>
            <person name="Ferreira P."/>
            <person name="Barriuso J."/>
            <person name="Kellner H."/>
            <person name="Castanera R."/>
            <person name="Alfaro M."/>
            <person name="Ramirez L."/>
            <person name="Pisabarro A.G."/>
            <person name="Kuo A."/>
            <person name="Tritt A."/>
            <person name="Lipzen A."/>
            <person name="He G."/>
            <person name="Yan M."/>
            <person name="Ng V."/>
            <person name="Cullen D."/>
            <person name="Martin F."/>
            <person name="Rosso M.-N."/>
            <person name="Henrissat B."/>
            <person name="Hibbett D."/>
            <person name="Martinez A.T."/>
            <person name="Grigoriev I.V."/>
        </authorList>
    </citation>
    <scope>NUCLEOTIDE SEQUENCE</scope>
    <source>
        <strain evidence="1">ATCC 90797</strain>
    </source>
</reference>
<accession>A0A9P5ZH66</accession>
<dbReference type="Proteomes" id="UP000807025">
    <property type="component" value="Unassembled WGS sequence"/>
</dbReference>
<proteinExistence type="predicted"/>
<evidence type="ECO:0000313" key="2">
    <source>
        <dbReference type="Proteomes" id="UP000807025"/>
    </source>
</evidence>
<name>A0A9P5ZH66_PLEER</name>
<sequence length="117" mass="12729">MSGGTALLTCAPCVKGGDVSLHVHPSPYYITGSLVGLIHHGDPVITRNDRSTKPLRLDIASLAQGAFIAEDRNWKKTWFDSWETGSISTLILVRRSNLYTKVRDLVSLVVTPGIIAL</sequence>
<gene>
    <name evidence="1" type="ORF">BDN71DRAFT_1436914</name>
</gene>
<organism evidence="1 2">
    <name type="scientific">Pleurotus eryngii</name>
    <name type="common">Boletus of the steppes</name>
    <dbReference type="NCBI Taxonomy" id="5323"/>
    <lineage>
        <taxon>Eukaryota</taxon>
        <taxon>Fungi</taxon>
        <taxon>Dikarya</taxon>
        <taxon>Basidiomycota</taxon>
        <taxon>Agaricomycotina</taxon>
        <taxon>Agaricomycetes</taxon>
        <taxon>Agaricomycetidae</taxon>
        <taxon>Agaricales</taxon>
        <taxon>Pleurotineae</taxon>
        <taxon>Pleurotaceae</taxon>
        <taxon>Pleurotus</taxon>
    </lineage>
</organism>
<evidence type="ECO:0000313" key="1">
    <source>
        <dbReference type="EMBL" id="KAF9487352.1"/>
    </source>
</evidence>
<keyword evidence="2" id="KW-1185">Reference proteome</keyword>